<dbReference type="InterPro" id="IPR011009">
    <property type="entry name" value="Kinase-like_dom_sf"/>
</dbReference>
<feature type="domain" description="Nudix hydrolase" evidence="4">
    <location>
        <begin position="7"/>
        <end position="141"/>
    </location>
</feature>
<dbReference type="PANTHER" id="PTHR43046:SF16">
    <property type="entry name" value="ADP-RIBOSE PYROPHOSPHATASE YJHB-RELATED"/>
    <property type="match status" value="1"/>
</dbReference>
<dbReference type="Pfam" id="PF01636">
    <property type="entry name" value="APH"/>
    <property type="match status" value="1"/>
</dbReference>
<keyword evidence="2" id="KW-0378">Hydrolase</keyword>
<evidence type="ECO:0000256" key="3">
    <source>
        <dbReference type="SAM" id="MobiDB-lite"/>
    </source>
</evidence>
<accession>A0ABW7U326</accession>
<keyword evidence="6" id="KW-1185">Reference proteome</keyword>
<dbReference type="EMBL" id="JBIRUI010000001">
    <property type="protein sequence ID" value="MFI1712555.1"/>
    <property type="molecule type" value="Genomic_DNA"/>
</dbReference>
<comment type="caution">
    <text evidence="5">The sequence shown here is derived from an EMBL/GenBank/DDBJ whole genome shotgun (WGS) entry which is preliminary data.</text>
</comment>
<dbReference type="Pfam" id="PF00293">
    <property type="entry name" value="NUDIX"/>
    <property type="match status" value="1"/>
</dbReference>
<dbReference type="PANTHER" id="PTHR43046">
    <property type="entry name" value="GDP-MANNOSE MANNOSYL HYDROLASE"/>
    <property type="match status" value="1"/>
</dbReference>
<dbReference type="Gene3D" id="3.90.1200.10">
    <property type="match status" value="1"/>
</dbReference>
<name>A0ABW7U326_9ACTN</name>
<reference evidence="5 6" key="1">
    <citation type="submission" date="2024-10" db="EMBL/GenBank/DDBJ databases">
        <title>The Natural Products Discovery Center: Release of the First 8490 Sequenced Strains for Exploring Actinobacteria Biosynthetic Diversity.</title>
        <authorList>
            <person name="Kalkreuter E."/>
            <person name="Kautsar S.A."/>
            <person name="Yang D."/>
            <person name="Bader C.D."/>
            <person name="Teijaro C.N."/>
            <person name="Fluegel L."/>
            <person name="Davis C.M."/>
            <person name="Simpson J.R."/>
            <person name="Lauterbach L."/>
            <person name="Steele A.D."/>
            <person name="Gui C."/>
            <person name="Meng S."/>
            <person name="Li G."/>
            <person name="Viehrig K."/>
            <person name="Ye F."/>
            <person name="Su P."/>
            <person name="Kiefer A.F."/>
            <person name="Nichols A."/>
            <person name="Cepeda A.J."/>
            <person name="Yan W."/>
            <person name="Fan B."/>
            <person name="Jiang Y."/>
            <person name="Adhikari A."/>
            <person name="Zheng C.-J."/>
            <person name="Schuster L."/>
            <person name="Cowan T.M."/>
            <person name="Smanski M.J."/>
            <person name="Chevrette M.G."/>
            <person name="De Carvalho L.P.S."/>
            <person name="Shen B."/>
        </authorList>
    </citation>
    <scope>NUCLEOTIDE SEQUENCE [LARGE SCALE GENOMIC DNA]</scope>
    <source>
        <strain evidence="5 6">NPDC020602</strain>
    </source>
</reference>
<protein>
    <submittedName>
        <fullName evidence="5">NUDIX domain-containing protein</fullName>
    </submittedName>
</protein>
<dbReference type="InterPro" id="IPR000086">
    <property type="entry name" value="NUDIX_hydrolase_dom"/>
</dbReference>
<sequence length="485" mass="52293">MSGVRHTVPVDVHLIAVRDGEQGPEVLLSRRAGDVYASGLWHAPSGHVERETVVDAVVRETLEETGLVVDPEDVRAAVVVHHRPPGGGRERIGFFFEVRRWQGTPRVVEPDKCDAMEWFPITALPEPMVAYCRAGLDAYRAGAPVALHFHAPDDPIAHDPRVDRLRLLHGAGAAGPGPEAGVRDFAERAVGRVTAWTDVSWARENSRVWHVRGAAGGEWFVKVHQNEKFHRRETAALRGWVPRLGGAGPRLVAADPDLRAVVVTAVEGRSLHGMVLTGAEERVVFEAIGALAARIHASPLPTTASGTVPLGPYDRMERHLDGARPLLESGDEERVRSAVAAARGFGPLVPVVTHGDLQPRNLLLGADGTVRFIDVERSELQPRVRDFVRVLDHFDGREDLARAFFAGYGRPLTDAEEAHLVASVALDSVSGIAFGTRAGDPELVERGRRALARLLTGSTWPGCPRTDTRAAGGVPGRSPGGGGRP</sequence>
<organism evidence="5 6">
    <name type="scientific">Streptomyces litmocidini</name>
    <dbReference type="NCBI Taxonomy" id="67318"/>
    <lineage>
        <taxon>Bacteria</taxon>
        <taxon>Bacillati</taxon>
        <taxon>Actinomycetota</taxon>
        <taxon>Actinomycetes</taxon>
        <taxon>Kitasatosporales</taxon>
        <taxon>Streptomycetaceae</taxon>
        <taxon>Streptomyces</taxon>
    </lineage>
</organism>
<feature type="compositionally biased region" description="Gly residues" evidence="3">
    <location>
        <begin position="473"/>
        <end position="485"/>
    </location>
</feature>
<gene>
    <name evidence="5" type="ORF">ACH407_03070</name>
</gene>
<dbReference type="InterPro" id="IPR015797">
    <property type="entry name" value="NUDIX_hydrolase-like_dom_sf"/>
</dbReference>
<evidence type="ECO:0000259" key="4">
    <source>
        <dbReference type="PROSITE" id="PS51462"/>
    </source>
</evidence>
<comment type="cofactor">
    <cofactor evidence="1">
        <name>Mg(2+)</name>
        <dbReference type="ChEBI" id="CHEBI:18420"/>
    </cofactor>
</comment>
<dbReference type="Proteomes" id="UP001611339">
    <property type="component" value="Unassembled WGS sequence"/>
</dbReference>
<evidence type="ECO:0000256" key="2">
    <source>
        <dbReference type="ARBA" id="ARBA00022801"/>
    </source>
</evidence>
<evidence type="ECO:0000256" key="1">
    <source>
        <dbReference type="ARBA" id="ARBA00001946"/>
    </source>
</evidence>
<dbReference type="Gene3D" id="3.90.79.10">
    <property type="entry name" value="Nucleoside Triphosphate Pyrophosphohydrolase"/>
    <property type="match status" value="1"/>
</dbReference>
<dbReference type="CDD" id="cd04683">
    <property type="entry name" value="NUDIX_Hydrolase"/>
    <property type="match status" value="1"/>
</dbReference>
<proteinExistence type="predicted"/>
<dbReference type="PROSITE" id="PS51462">
    <property type="entry name" value="NUDIX"/>
    <property type="match status" value="1"/>
</dbReference>
<evidence type="ECO:0000313" key="5">
    <source>
        <dbReference type="EMBL" id="MFI1712555.1"/>
    </source>
</evidence>
<dbReference type="RefSeq" id="WP_398706914.1">
    <property type="nucleotide sequence ID" value="NZ_JBIRUI010000001.1"/>
</dbReference>
<evidence type="ECO:0000313" key="6">
    <source>
        <dbReference type="Proteomes" id="UP001611339"/>
    </source>
</evidence>
<feature type="region of interest" description="Disordered" evidence="3">
    <location>
        <begin position="460"/>
        <end position="485"/>
    </location>
</feature>
<dbReference type="SUPFAM" id="SSF56112">
    <property type="entry name" value="Protein kinase-like (PK-like)"/>
    <property type="match status" value="1"/>
</dbReference>
<dbReference type="SUPFAM" id="SSF55811">
    <property type="entry name" value="Nudix"/>
    <property type="match status" value="1"/>
</dbReference>
<dbReference type="InterPro" id="IPR002575">
    <property type="entry name" value="Aminoglycoside_PTrfase"/>
</dbReference>